<evidence type="ECO:0000256" key="1">
    <source>
        <dbReference type="SAM" id="MobiDB-lite"/>
    </source>
</evidence>
<dbReference type="Proteomes" id="UP000095003">
    <property type="component" value="Unassembled WGS sequence"/>
</dbReference>
<name>A0A1E3AV91_9FIRM</name>
<dbReference type="EMBL" id="MEHA01000007">
    <property type="protein sequence ID" value="ODR52269.1"/>
    <property type="molecule type" value="Genomic_DNA"/>
</dbReference>
<protein>
    <submittedName>
        <fullName evidence="3">Uncharacterized protein</fullName>
    </submittedName>
</protein>
<comment type="caution">
    <text evidence="3">The sequence shown here is derived from an EMBL/GenBank/DDBJ whole genome shotgun (WGS) entry which is preliminary data.</text>
</comment>
<keyword evidence="8" id="KW-1185">Reference proteome</keyword>
<dbReference type="Proteomes" id="UP000094271">
    <property type="component" value="Unassembled WGS sequence"/>
</dbReference>
<evidence type="ECO:0000313" key="7">
    <source>
        <dbReference type="Proteomes" id="UP000094271"/>
    </source>
</evidence>
<accession>A0A1E3AV91</accession>
<reference evidence="5 8" key="2">
    <citation type="submission" date="2016-08" db="EMBL/GenBank/DDBJ databases">
        <title>Characterization of Isolates of Eisenbergiella tayi Derived from Blood Cultures, Using Whole Genome Sequencing.</title>
        <authorList>
            <person name="Bernier A.-M."/>
            <person name="Burdz T."/>
            <person name="Wiebe D."/>
            <person name="Bernard K."/>
        </authorList>
    </citation>
    <scope>NUCLEOTIDE SEQUENCE [LARGE SCALE GENOMIC DNA]</scope>
    <source>
        <strain evidence="5 8">NML120146</strain>
    </source>
</reference>
<evidence type="ECO:0000313" key="8">
    <source>
        <dbReference type="Proteomes" id="UP000094869"/>
    </source>
</evidence>
<dbReference type="Proteomes" id="UP000094869">
    <property type="component" value="Unassembled WGS sequence"/>
</dbReference>
<proteinExistence type="predicted"/>
<dbReference type="Proteomes" id="UP000094067">
    <property type="component" value="Unassembled WGS sequence"/>
</dbReference>
<dbReference type="EMBL" id="MEHD01000025">
    <property type="protein sequence ID" value="ODR54808.1"/>
    <property type="molecule type" value="Genomic_DNA"/>
</dbReference>
<dbReference type="OrthoDB" id="9915027at2"/>
<evidence type="ECO:0000313" key="9">
    <source>
        <dbReference type="Proteomes" id="UP000095003"/>
    </source>
</evidence>
<feature type="region of interest" description="Disordered" evidence="1">
    <location>
        <begin position="60"/>
        <end position="80"/>
    </location>
</feature>
<dbReference type="AlphaFoldDB" id="A0A1E3AV91"/>
<dbReference type="RefSeq" id="WP_069152320.1">
    <property type="nucleotide sequence ID" value="NZ_CAJLDD010000109.1"/>
</dbReference>
<dbReference type="EMBL" id="MCGH01000002">
    <property type="protein sequence ID" value="ODM06341.1"/>
    <property type="molecule type" value="Genomic_DNA"/>
</dbReference>
<evidence type="ECO:0000313" key="2">
    <source>
        <dbReference type="EMBL" id="ODM06341.1"/>
    </source>
</evidence>
<reference evidence="4 7" key="3">
    <citation type="submission" date="2016-08" db="EMBL/GenBank/DDBJ databases">
        <authorList>
            <person name="Seilhamer J.J."/>
        </authorList>
    </citation>
    <scope>NUCLEOTIDE SEQUENCE [LARGE SCALE GENOMIC DNA]</scope>
    <source>
        <strain evidence="4 7">NML150140-1</strain>
    </source>
</reference>
<organism evidence="3 9">
    <name type="scientific">Eisenbergiella tayi</name>
    <dbReference type="NCBI Taxonomy" id="1432052"/>
    <lineage>
        <taxon>Bacteria</taxon>
        <taxon>Bacillati</taxon>
        <taxon>Bacillota</taxon>
        <taxon>Clostridia</taxon>
        <taxon>Lachnospirales</taxon>
        <taxon>Lachnospiraceae</taxon>
        <taxon>Eisenbergiella</taxon>
    </lineage>
</organism>
<evidence type="ECO:0000313" key="5">
    <source>
        <dbReference type="EMBL" id="ODR54808.1"/>
    </source>
</evidence>
<dbReference type="EMBL" id="MCGI01000001">
    <property type="protein sequence ID" value="ODM12599.1"/>
    <property type="molecule type" value="Genomic_DNA"/>
</dbReference>
<gene>
    <name evidence="3" type="ORF">BEH84_00313</name>
    <name evidence="4" type="ORF">BEI59_12295</name>
    <name evidence="2" type="ORF">BEI61_02231</name>
    <name evidence="5" type="ORF">BEI63_17985</name>
</gene>
<evidence type="ECO:0000313" key="4">
    <source>
        <dbReference type="EMBL" id="ODR52269.1"/>
    </source>
</evidence>
<evidence type="ECO:0000313" key="3">
    <source>
        <dbReference type="EMBL" id="ODM12599.1"/>
    </source>
</evidence>
<sequence length="80" mass="9100">MTAKESGMEEYIAYVSELYKMPFSISDMPEKKKDYHRKKRLGKKKSSDLLYSNDAYINDGSGNPGHQGMPSILIYSSTNK</sequence>
<reference evidence="6 9" key="1">
    <citation type="submission" date="2016-07" db="EMBL/GenBank/DDBJ databases">
        <title>Characterization of isolates of Eisenbergiella tayi derived from blood cultures, using whole genome sequencing.</title>
        <authorList>
            <person name="Burdz T."/>
            <person name="Wiebe D."/>
            <person name="Huynh C."/>
            <person name="Bernard K."/>
        </authorList>
    </citation>
    <scope>NUCLEOTIDE SEQUENCE [LARGE SCALE GENOMIC DNA]</scope>
    <source>
        <strain evidence="2 6">NML 110608</strain>
        <strain evidence="3 9">NML 120489</strain>
    </source>
</reference>
<evidence type="ECO:0000313" key="6">
    <source>
        <dbReference type="Proteomes" id="UP000094067"/>
    </source>
</evidence>